<keyword evidence="5" id="KW-1185">Reference proteome</keyword>
<dbReference type="PANTHER" id="PTHR24252">
    <property type="entry name" value="ACROSIN-RELATED"/>
    <property type="match status" value="1"/>
</dbReference>
<dbReference type="FunFam" id="2.40.10.10:FF:000068">
    <property type="entry name" value="transmembrane protease serine 2"/>
    <property type="match status" value="1"/>
</dbReference>
<dbReference type="GO" id="GO:0006508">
    <property type="term" value="P:proteolysis"/>
    <property type="evidence" value="ECO:0007669"/>
    <property type="project" value="InterPro"/>
</dbReference>
<dbReference type="Gene3D" id="2.40.10.10">
    <property type="entry name" value="Trypsin-like serine proteases"/>
    <property type="match status" value="3"/>
</dbReference>
<dbReference type="GO" id="GO:0004252">
    <property type="term" value="F:serine-type endopeptidase activity"/>
    <property type="evidence" value="ECO:0007669"/>
    <property type="project" value="InterPro"/>
</dbReference>
<dbReference type="SUPFAM" id="SSF50494">
    <property type="entry name" value="Trypsin-like serine proteases"/>
    <property type="match status" value="2"/>
</dbReference>
<dbReference type="AlphaFoldDB" id="A0A833VLK1"/>
<name>A0A833VLK1_9HYME</name>
<dbReference type="Pfam" id="PF00089">
    <property type="entry name" value="Trypsin"/>
    <property type="match status" value="3"/>
</dbReference>
<feature type="chain" id="PRO_5032732285" description="Peptidase S1 domain-containing protein" evidence="2">
    <location>
        <begin position="19"/>
        <end position="439"/>
    </location>
</feature>
<feature type="domain" description="Peptidase S1" evidence="3">
    <location>
        <begin position="30"/>
        <end position="433"/>
    </location>
</feature>
<accession>A0A833VLK1</accession>
<evidence type="ECO:0000313" key="4">
    <source>
        <dbReference type="EMBL" id="KAF3423146.1"/>
    </source>
</evidence>
<evidence type="ECO:0000259" key="3">
    <source>
        <dbReference type="PROSITE" id="PS50240"/>
    </source>
</evidence>
<sequence length="439" mass="47359">MFRTVLLAVLVVESLGSALRENPLLPDSQIVGGSQVDIREHPHQLSLQTSSHICGGSIISSKWAVTAAHCVGSSASSYRILVGSSNKDQGTSYRLKRVIRHPSYNSRTIDFDVALLEIDGTISLGPNVQAISLASKELSANTLVNVTGWGALTEGGSVSRNLMRVSVPIVSKSTCAQAYQSMNAITDRMICAGYTAGGKDSCQEFFVFCAVIASDNINCATITEYPYHRMITIDRQSAFRNKKYGEYGFGRVTQVSIEKYGVHVCSGALVHESWVITAASCVFRSEPSTVTVRARTSTLSVGGDELEVASIVVHEDFDKFILLNDIALIKVRNNSRLAGPMDSQLTVTAVPLVNQSVCSATMPCYEPVFQKMLCAGNMTHGVETCQDDPGAPLMEGQTLIGVLSYGLGCKTMIHPGVYTRVSSYLPWISANSGVYDVRD</sequence>
<dbReference type="InterPro" id="IPR001254">
    <property type="entry name" value="Trypsin_dom"/>
</dbReference>
<dbReference type="Proteomes" id="UP000655588">
    <property type="component" value="Unassembled WGS sequence"/>
</dbReference>
<evidence type="ECO:0000256" key="2">
    <source>
        <dbReference type="SAM" id="SignalP"/>
    </source>
</evidence>
<reference evidence="4" key="1">
    <citation type="submission" date="2019-11" db="EMBL/GenBank/DDBJ databases">
        <title>The nuclear and mitochondrial genomes of Frieseomelitta varia - a highly eusocial stingless bee (Meliponini) with a permanently sterile worker caste.</title>
        <authorList>
            <person name="Freitas F.C.P."/>
            <person name="Lourenco A.P."/>
            <person name="Nunes F.M.F."/>
            <person name="Paschoal A.R."/>
            <person name="Abreu F.C.P."/>
            <person name="Barbin F.O."/>
            <person name="Bataglia L."/>
            <person name="Cardoso-Junior C.A.M."/>
            <person name="Cervoni M.S."/>
            <person name="Silva S.R."/>
            <person name="Dalarmi F."/>
            <person name="Del Lama M.A."/>
            <person name="Depintor T.S."/>
            <person name="Ferreira K.M."/>
            <person name="Goria P.S."/>
            <person name="Jaskot M.C."/>
            <person name="Lago D.C."/>
            <person name="Luna-Lucena D."/>
            <person name="Moda L.M."/>
            <person name="Nascimento L."/>
            <person name="Pedrino M."/>
            <person name="Rabico F.O."/>
            <person name="Sanches F.C."/>
            <person name="Santos D.E."/>
            <person name="Santos C.G."/>
            <person name="Vieira J."/>
            <person name="Lopes T.F."/>
            <person name="Barchuk A.R."/>
            <person name="Hartfelder K."/>
            <person name="Simoes Z.L.P."/>
            <person name="Bitondi M.M.G."/>
            <person name="Pinheiro D.G."/>
        </authorList>
    </citation>
    <scope>NUCLEOTIDE SEQUENCE</scope>
    <source>
        <strain evidence="4">USP_RPSP 00005682</strain>
        <tissue evidence="4">Whole individual</tissue>
    </source>
</reference>
<dbReference type="PANTHER" id="PTHR24252:SF7">
    <property type="entry name" value="HYALIN"/>
    <property type="match status" value="1"/>
</dbReference>
<keyword evidence="1" id="KW-1015">Disulfide bond</keyword>
<proteinExistence type="predicted"/>
<gene>
    <name evidence="4" type="ORF">E2986_11092</name>
</gene>
<protein>
    <recommendedName>
        <fullName evidence="3">Peptidase S1 domain-containing protein</fullName>
    </recommendedName>
</protein>
<dbReference type="SMART" id="SM00020">
    <property type="entry name" value="Tryp_SPc"/>
    <property type="match status" value="2"/>
</dbReference>
<organism evidence="4 5">
    <name type="scientific">Frieseomelitta varia</name>
    <dbReference type="NCBI Taxonomy" id="561572"/>
    <lineage>
        <taxon>Eukaryota</taxon>
        <taxon>Metazoa</taxon>
        <taxon>Ecdysozoa</taxon>
        <taxon>Arthropoda</taxon>
        <taxon>Hexapoda</taxon>
        <taxon>Insecta</taxon>
        <taxon>Pterygota</taxon>
        <taxon>Neoptera</taxon>
        <taxon>Endopterygota</taxon>
        <taxon>Hymenoptera</taxon>
        <taxon>Apocrita</taxon>
        <taxon>Aculeata</taxon>
        <taxon>Apoidea</taxon>
        <taxon>Anthophila</taxon>
        <taxon>Apidae</taxon>
        <taxon>Frieseomelitta</taxon>
    </lineage>
</organism>
<comment type="caution">
    <text evidence="4">The sequence shown here is derived from an EMBL/GenBank/DDBJ whole genome shotgun (WGS) entry which is preliminary data.</text>
</comment>
<dbReference type="InterPro" id="IPR018114">
    <property type="entry name" value="TRYPSIN_HIS"/>
</dbReference>
<evidence type="ECO:0000313" key="5">
    <source>
        <dbReference type="Proteomes" id="UP000655588"/>
    </source>
</evidence>
<dbReference type="FunFam" id="2.40.10.10:FF:000166">
    <property type="entry name" value="Trypsin"/>
    <property type="match status" value="1"/>
</dbReference>
<feature type="signal peptide" evidence="2">
    <location>
        <begin position="1"/>
        <end position="18"/>
    </location>
</feature>
<dbReference type="PROSITE" id="PS00134">
    <property type="entry name" value="TRYPSIN_HIS"/>
    <property type="match status" value="1"/>
</dbReference>
<keyword evidence="2" id="KW-0732">Signal</keyword>
<dbReference type="EMBL" id="WNWW01000586">
    <property type="protein sequence ID" value="KAF3423146.1"/>
    <property type="molecule type" value="Genomic_DNA"/>
</dbReference>
<dbReference type="InterPro" id="IPR043504">
    <property type="entry name" value="Peptidase_S1_PA_chymotrypsin"/>
</dbReference>
<evidence type="ECO:0000256" key="1">
    <source>
        <dbReference type="ARBA" id="ARBA00023157"/>
    </source>
</evidence>
<dbReference type="InterPro" id="IPR009003">
    <property type="entry name" value="Peptidase_S1_PA"/>
</dbReference>
<dbReference type="CDD" id="cd00190">
    <property type="entry name" value="Tryp_SPc"/>
    <property type="match status" value="2"/>
</dbReference>
<dbReference type="PROSITE" id="PS50240">
    <property type="entry name" value="TRYPSIN_DOM"/>
    <property type="match status" value="1"/>
</dbReference>